<accession>A0A1X1SSV8</accession>
<dbReference type="Proteomes" id="UP000467385">
    <property type="component" value="Chromosome"/>
</dbReference>
<gene>
    <name evidence="1" type="ORF">MCNS_17710</name>
</gene>
<evidence type="ECO:0000313" key="1">
    <source>
        <dbReference type="EMBL" id="BBZ38708.1"/>
    </source>
</evidence>
<reference evidence="1 2" key="1">
    <citation type="journal article" date="2019" name="Emerg. Microbes Infect.">
        <title>Comprehensive subspecies identification of 175 nontuberculous mycobacteria species based on 7547 genomic profiles.</title>
        <authorList>
            <person name="Matsumoto Y."/>
            <person name="Kinjo T."/>
            <person name="Motooka D."/>
            <person name="Nabeya D."/>
            <person name="Jung N."/>
            <person name="Uechi K."/>
            <person name="Horii T."/>
            <person name="Iida T."/>
            <person name="Fujita J."/>
            <person name="Nakamura S."/>
        </authorList>
    </citation>
    <scope>NUCLEOTIDE SEQUENCE [LARGE SCALE GENOMIC DNA]</scope>
    <source>
        <strain evidence="1 2">JCM 14738</strain>
    </source>
</reference>
<proteinExistence type="predicted"/>
<sequence>MPQIVAAVWQARKADWCNHSWMDEVDAGQAVELIRALREQLHQMTHQLASLDRQDAMGTSSRASAVRSEAAALRRDINEAKVFIDRLQRRYLISDAPAPRRAPDAKNPMSGHAGREVMGRARIRPIR</sequence>
<dbReference type="STRING" id="44010.AWC00_26005"/>
<name>A0A1X1SSV8_9MYCO</name>
<organism evidence="1 2">
    <name type="scientific">Mycobacterium conspicuum</name>
    <dbReference type="NCBI Taxonomy" id="44010"/>
    <lineage>
        <taxon>Bacteria</taxon>
        <taxon>Bacillati</taxon>
        <taxon>Actinomycetota</taxon>
        <taxon>Actinomycetes</taxon>
        <taxon>Mycobacteriales</taxon>
        <taxon>Mycobacteriaceae</taxon>
        <taxon>Mycobacterium</taxon>
    </lineage>
</organism>
<dbReference type="EMBL" id="AP022613">
    <property type="protein sequence ID" value="BBZ38708.1"/>
    <property type="molecule type" value="Genomic_DNA"/>
</dbReference>
<evidence type="ECO:0000313" key="2">
    <source>
        <dbReference type="Proteomes" id="UP000467385"/>
    </source>
</evidence>
<dbReference type="AlphaFoldDB" id="A0A1X1SSV8"/>
<protein>
    <submittedName>
        <fullName evidence="1">Uncharacterized protein</fullName>
    </submittedName>
</protein>
<keyword evidence="2" id="KW-1185">Reference proteome</keyword>